<evidence type="ECO:0000313" key="3">
    <source>
        <dbReference type="EMBL" id="TPP52829.1"/>
    </source>
</evidence>
<evidence type="ECO:0000256" key="1">
    <source>
        <dbReference type="SAM" id="MobiDB-lite"/>
    </source>
</evidence>
<reference evidence="4" key="1">
    <citation type="submission" date="2019-02" db="EMBL/GenBank/DDBJ databases">
        <title>FDA dAtabase for Regulatory Grade micrObial Sequences (FDA-ARGOS): Supporting development and validation of Infectious Disease Dx tests.</title>
        <authorList>
            <person name="Duncan R."/>
            <person name="Fisher C."/>
            <person name="Tallon L."/>
            <person name="Sadzewicz L."/>
            <person name="Sengamalay N."/>
            <person name="Ott S."/>
            <person name="Godinez A."/>
            <person name="Nagaraj S."/>
            <person name="Vavikolanu K."/>
            <person name="Nadendla S."/>
            <person name="Aluvathingal J."/>
            <person name="Sichtig H."/>
        </authorList>
    </citation>
    <scope>NUCLEOTIDE SEQUENCE [LARGE SCALE GENOMIC DNA]</scope>
    <source>
        <strain evidence="4">FDAARGOS_361</strain>
    </source>
</reference>
<proteinExistence type="predicted"/>
<name>A0A504XYP6_LEIDO</name>
<organism evidence="3 4">
    <name type="scientific">Leishmania donovani</name>
    <dbReference type="NCBI Taxonomy" id="5661"/>
    <lineage>
        <taxon>Eukaryota</taxon>
        <taxon>Discoba</taxon>
        <taxon>Euglenozoa</taxon>
        <taxon>Kinetoplastea</taxon>
        <taxon>Metakinetoplastina</taxon>
        <taxon>Trypanosomatida</taxon>
        <taxon>Trypanosomatidae</taxon>
        <taxon>Leishmaniinae</taxon>
        <taxon>Leishmania</taxon>
    </lineage>
</organism>
<accession>A0A504XYP6</accession>
<dbReference type="VEuPathDB" id="TriTrypDB:LdCL_290026000"/>
<gene>
    <name evidence="3" type="ORF">CGC21_28520</name>
</gene>
<dbReference type="VEuPathDB" id="TriTrypDB:LdBPK_292020.1"/>
<evidence type="ECO:0000259" key="2">
    <source>
        <dbReference type="PROSITE" id="PS00028"/>
    </source>
</evidence>
<comment type="caution">
    <text evidence="3">The sequence shown here is derived from an EMBL/GenBank/DDBJ whole genome shotgun (WGS) entry which is preliminary data.</text>
</comment>
<dbReference type="AlphaFoldDB" id="A0A504XYP6"/>
<dbReference type="InterPro" id="IPR013087">
    <property type="entry name" value="Znf_C2H2_type"/>
</dbReference>
<feature type="region of interest" description="Disordered" evidence="1">
    <location>
        <begin position="228"/>
        <end position="261"/>
    </location>
</feature>
<dbReference type="VEuPathDB" id="TriTrypDB:LdBPK_292010.1"/>
<evidence type="ECO:0000313" key="4">
    <source>
        <dbReference type="Proteomes" id="UP000318447"/>
    </source>
</evidence>
<feature type="compositionally biased region" description="Acidic residues" evidence="1">
    <location>
        <begin position="745"/>
        <end position="756"/>
    </location>
</feature>
<dbReference type="VEuPathDB" id="TriTrypDB:LDHU3_29.2890"/>
<protein>
    <recommendedName>
        <fullName evidence="2">C2H2-type domain-containing protein</fullName>
    </recommendedName>
</protein>
<feature type="domain" description="C2H2-type" evidence="2">
    <location>
        <begin position="352"/>
        <end position="372"/>
    </location>
</feature>
<dbReference type="PROSITE" id="PS00028">
    <property type="entry name" value="ZINC_FINGER_C2H2_1"/>
    <property type="match status" value="1"/>
</dbReference>
<dbReference type="Proteomes" id="UP000318447">
    <property type="component" value="Unassembled WGS sequence"/>
</dbReference>
<feature type="region of interest" description="Disordered" evidence="1">
    <location>
        <begin position="423"/>
        <end position="448"/>
    </location>
</feature>
<sequence>MDLDTQRKEEWCISLQFFLASRLRTPSYAVASRQHPFIRVPPMIPRTQFLLDGIVWAVNDHPSWVESAWLTIQNHIKDTATRFAEVSDELTRATAAAASAASSSGTITNAISSMIAPRGSALDRGRTYQAHAAVQDVYLAFCVMDALVKGVRADVAGKLHEVIGKELPQLVAYYVPVFAPATSYWVANAVDEYRHLFHALLDSWIMQSTFNSDVHRRLQEYLQHRLQHTREAEEDEQKQLQQDAAGSSAAKVNGGRSGVNSPDVWGTSVQHIIDSTARVSAEVMAAAPTTNLVGSGVRENGGQPAAVASAKNAALRSFERGVRSPDTVERTLRSFLNSIFPPRNTPAARYRCPHCGAPLRDDKSKNAHYRCHFYARNFLKPEEKLVRLMYPSAADFAEHTGDLKREGHFTRTVEVLEEAYKGGNRGAHSVEKKVSEAAAASDDSGGGSGFCARPHAEWSDDMRSQRAYWRDMYTEMNMNPNSCESRRHASNTHYEARQHYRTYGEGLGEDFQQEFKSSSFAGDGQRGSQTNFSTWYFYRPYYSNYRNPYGTGFTPEEIRRAEQEQRRGFVRAVARHACLWSGLAFVVYLHERNNRVWRAVEARDKGYKDPEYWEQLRKDEEEARRRSRAPLRLEQHWLDPPLMRPLMDLTEGGHSGGCGKNGQGAEDDISGAARAGTAWATHQARMAQERRKQAMSLTRGMRRGASGDVGGPRVVSYQGRPFTPNGVRGMRNTAPKTPKTYADDVTYEMNEDDDDL</sequence>
<dbReference type="EMBL" id="RHLC01000014">
    <property type="protein sequence ID" value="TPP52829.1"/>
    <property type="molecule type" value="Genomic_DNA"/>
</dbReference>
<feature type="region of interest" description="Disordered" evidence="1">
    <location>
        <begin position="681"/>
        <end position="756"/>
    </location>
</feature>
<dbReference type="VEuPathDB" id="TriTrypDB:LdCL_290026100"/>